<reference evidence="1" key="1">
    <citation type="submission" date="2020-08" db="EMBL/GenBank/DDBJ databases">
        <title>Lewinella bacteria from marine environments.</title>
        <authorList>
            <person name="Zhong Y."/>
        </authorList>
    </citation>
    <scope>NUCLEOTIDE SEQUENCE</scope>
    <source>
        <strain evidence="1">KCTC 42187</strain>
    </source>
</reference>
<dbReference type="AlphaFoldDB" id="A0A923T918"/>
<proteinExistence type="predicted"/>
<gene>
    <name evidence="1" type="ORF">H9S92_13095</name>
</gene>
<protein>
    <submittedName>
        <fullName evidence="1">Uncharacterized protein</fullName>
    </submittedName>
</protein>
<sequence>MEKIFHEDHLADAASLAPSLDGDQVQLKSQHLWLSAQVAENAFGGERQVYAVYYPQRGALLLAPMSDTAFKSLHECSLVMLKDRNLGGDKSLSLQEIIIDNELDEHDRPLAFSARPGWKMLQVFLKTNE</sequence>
<evidence type="ECO:0000313" key="2">
    <source>
        <dbReference type="Proteomes" id="UP000650081"/>
    </source>
</evidence>
<name>A0A923T918_9BACT</name>
<dbReference type="RefSeq" id="WP_187467159.1">
    <property type="nucleotide sequence ID" value="NZ_JACSIT010000118.1"/>
</dbReference>
<dbReference type="Proteomes" id="UP000650081">
    <property type="component" value="Unassembled WGS sequence"/>
</dbReference>
<keyword evidence="2" id="KW-1185">Reference proteome</keyword>
<comment type="caution">
    <text evidence="1">The sequence shown here is derived from an EMBL/GenBank/DDBJ whole genome shotgun (WGS) entry which is preliminary data.</text>
</comment>
<accession>A0A923T918</accession>
<organism evidence="1 2">
    <name type="scientific">Neolewinella lacunae</name>
    <dbReference type="NCBI Taxonomy" id="1517758"/>
    <lineage>
        <taxon>Bacteria</taxon>
        <taxon>Pseudomonadati</taxon>
        <taxon>Bacteroidota</taxon>
        <taxon>Saprospiria</taxon>
        <taxon>Saprospirales</taxon>
        <taxon>Lewinellaceae</taxon>
        <taxon>Neolewinella</taxon>
    </lineage>
</organism>
<evidence type="ECO:0000313" key="1">
    <source>
        <dbReference type="EMBL" id="MBC6995109.1"/>
    </source>
</evidence>
<dbReference type="EMBL" id="JACSIT010000118">
    <property type="protein sequence ID" value="MBC6995109.1"/>
    <property type="molecule type" value="Genomic_DNA"/>
</dbReference>